<evidence type="ECO:0000256" key="2">
    <source>
        <dbReference type="SAM" id="Phobius"/>
    </source>
</evidence>
<feature type="transmembrane region" description="Helical" evidence="2">
    <location>
        <begin position="100"/>
        <end position="121"/>
    </location>
</feature>
<organism evidence="3">
    <name type="scientific">uncultured marine group II/III euryarchaeote SAT1000_27_D07</name>
    <dbReference type="NCBI Taxonomy" id="1456571"/>
    <lineage>
        <taxon>Archaea</taxon>
        <taxon>Methanobacteriati</taxon>
        <taxon>Methanobacteriota</taxon>
        <taxon>environmental samples</taxon>
    </lineage>
</organism>
<evidence type="ECO:0000313" key="3">
    <source>
        <dbReference type="EMBL" id="AIF24329.1"/>
    </source>
</evidence>
<feature type="compositionally biased region" description="Polar residues" evidence="1">
    <location>
        <begin position="27"/>
        <end position="38"/>
    </location>
</feature>
<reference evidence="3" key="1">
    <citation type="journal article" date="2014" name="Genome Biol. Evol.">
        <title>Pangenome evidence for extensive interdomain horizontal transfer affecting lineage core and shell genes in uncultured planktonic thaumarchaeota and euryarchaeota.</title>
        <authorList>
            <person name="Deschamps P."/>
            <person name="Zivanovic Y."/>
            <person name="Moreira D."/>
            <person name="Rodriguez-Valera F."/>
            <person name="Lopez-Garcia P."/>
        </authorList>
    </citation>
    <scope>NUCLEOTIDE SEQUENCE</scope>
</reference>
<feature type="transmembrane region" description="Helical" evidence="2">
    <location>
        <begin position="72"/>
        <end position="88"/>
    </location>
</feature>
<name>A0A075I8P2_9EURY</name>
<accession>A0A075I8P2</accession>
<sequence>MAHMMGFSRCHQACFDSRRPMKGPHSSLPTPYSNSSKFGDSKHRALSRTIAARDTGRRFWTRLAAMSPTPKIRFLLSLIAPVTAALLLTKWELASYEAAIAVFSILTLLLIPTNLAAAFAGMSARDRLKLRDRGQRSMDAYPGVERILNTLRERALRERIRLLSALFGALSITAVWNLDTGDTLGSLLLGASVVLGVLCLLNSMRLDDSIPMLSNTFPLLSLHAPTLHHSALDKPLTDLMVAHFDPETAGAWDDWVGSLSESVRVDQTPSSAIEHLLRALHLNEQSLLDDARLLTEAKRVFKVTAMDSLIDDSTKFNLRSLRTLLVHTKAWEPGLFRLIDRLQDSAIRVDHSLTEEPWRLDLDLPPRCSQGQADLFVLLHNNTGRATNVKVDVVVAEGEPALQTIRVEAQPSRRLDRSRVVDQVDSLGRLLDDATVLWIGLAWPDSELGSHPVQVTLRGEDGETLSSIVVQTTLSLKAQQESVGQRMSDAASAVRRLALSMTD</sequence>
<keyword evidence="2" id="KW-1133">Transmembrane helix</keyword>
<proteinExistence type="predicted"/>
<keyword evidence="2" id="KW-0812">Transmembrane</keyword>
<keyword evidence="2" id="KW-0472">Membrane</keyword>
<evidence type="ECO:0000256" key="1">
    <source>
        <dbReference type="SAM" id="MobiDB-lite"/>
    </source>
</evidence>
<dbReference type="AlphaFoldDB" id="A0A075I8P2"/>
<dbReference type="EMBL" id="KF901257">
    <property type="protein sequence ID" value="AIF24329.1"/>
    <property type="molecule type" value="Genomic_DNA"/>
</dbReference>
<feature type="transmembrane region" description="Helical" evidence="2">
    <location>
        <begin position="184"/>
        <end position="204"/>
    </location>
</feature>
<feature type="transmembrane region" description="Helical" evidence="2">
    <location>
        <begin position="160"/>
        <end position="178"/>
    </location>
</feature>
<protein>
    <submittedName>
        <fullName evidence="3">Uncharacterized protein</fullName>
    </submittedName>
</protein>
<feature type="region of interest" description="Disordered" evidence="1">
    <location>
        <begin position="18"/>
        <end position="43"/>
    </location>
</feature>